<gene>
    <name evidence="1" type="ORF">CLUMA_CG001461</name>
</gene>
<name>A0A1J1HJT0_9DIPT</name>
<reference evidence="1 2" key="1">
    <citation type="submission" date="2015-04" db="EMBL/GenBank/DDBJ databases">
        <authorList>
            <person name="Syromyatnikov M.Y."/>
            <person name="Popov V.N."/>
        </authorList>
    </citation>
    <scope>NUCLEOTIDE SEQUENCE [LARGE SCALE GENOMIC DNA]</scope>
</reference>
<evidence type="ECO:0000313" key="2">
    <source>
        <dbReference type="Proteomes" id="UP000183832"/>
    </source>
</evidence>
<dbReference type="EMBL" id="CVRI01000004">
    <property type="protein sequence ID" value="CRK87668.1"/>
    <property type="molecule type" value="Genomic_DNA"/>
</dbReference>
<dbReference type="AlphaFoldDB" id="A0A1J1HJT0"/>
<keyword evidence="2" id="KW-1185">Reference proteome</keyword>
<accession>A0A1J1HJT0</accession>
<dbReference type="Proteomes" id="UP000183832">
    <property type="component" value="Unassembled WGS sequence"/>
</dbReference>
<proteinExistence type="predicted"/>
<protein>
    <submittedName>
        <fullName evidence="1">CLUMA_CG001461, isoform A</fullName>
    </submittedName>
</protein>
<organism evidence="1 2">
    <name type="scientific">Clunio marinus</name>
    <dbReference type="NCBI Taxonomy" id="568069"/>
    <lineage>
        <taxon>Eukaryota</taxon>
        <taxon>Metazoa</taxon>
        <taxon>Ecdysozoa</taxon>
        <taxon>Arthropoda</taxon>
        <taxon>Hexapoda</taxon>
        <taxon>Insecta</taxon>
        <taxon>Pterygota</taxon>
        <taxon>Neoptera</taxon>
        <taxon>Endopterygota</taxon>
        <taxon>Diptera</taxon>
        <taxon>Nematocera</taxon>
        <taxon>Chironomoidea</taxon>
        <taxon>Chironomidae</taxon>
        <taxon>Clunio</taxon>
    </lineage>
</organism>
<evidence type="ECO:0000313" key="1">
    <source>
        <dbReference type="EMBL" id="CRK87668.1"/>
    </source>
</evidence>
<sequence length="74" mass="8879">MLVETKIIVQQVSQQSLNFNKEFPSVAFESFLKNDFRLRKKPVEIPYNVDMTRKTKLESFHRIKHHCNYINVKP</sequence>